<dbReference type="AlphaFoldDB" id="A0A1H3LT19"/>
<dbReference type="Pfam" id="PF01734">
    <property type="entry name" value="Patatin"/>
    <property type="match status" value="1"/>
</dbReference>
<evidence type="ECO:0000313" key="4">
    <source>
        <dbReference type="EMBL" id="SDY67697.1"/>
    </source>
</evidence>
<organism evidence="4 5">
    <name type="scientific">Jannaschia faecimaris</name>
    <dbReference type="NCBI Taxonomy" id="1244108"/>
    <lineage>
        <taxon>Bacteria</taxon>
        <taxon>Pseudomonadati</taxon>
        <taxon>Pseudomonadota</taxon>
        <taxon>Alphaproteobacteria</taxon>
        <taxon>Rhodobacterales</taxon>
        <taxon>Roseobacteraceae</taxon>
        <taxon>Jannaschia</taxon>
    </lineage>
</organism>
<feature type="region of interest" description="Disordered" evidence="2">
    <location>
        <begin position="250"/>
        <end position="275"/>
    </location>
</feature>
<dbReference type="RefSeq" id="WP_092642891.1">
    <property type="nucleotide sequence ID" value="NZ_FNPX01000002.1"/>
</dbReference>
<feature type="compositionally biased region" description="Basic and acidic residues" evidence="2">
    <location>
        <begin position="180"/>
        <end position="195"/>
    </location>
</feature>
<evidence type="ECO:0000313" key="5">
    <source>
        <dbReference type="Proteomes" id="UP000198914"/>
    </source>
</evidence>
<evidence type="ECO:0000256" key="1">
    <source>
        <dbReference type="ARBA" id="ARBA00023098"/>
    </source>
</evidence>
<dbReference type="STRING" id="1244108.SAMN05444004_102308"/>
<sequence length="275" mass="29863">MSDSSPAPFDQLVFRGGGLRCFWHGGFLETLTDGRPLTPRRVTGSSGGALSAAAWVLGIETELRDRFAAAMREIKSNVTVNDLDDEDGRSVHQRVYDGMIRGMIDSVAQVRIAAGLAFQISVSTPGQSLAPSLITKPLPVPRRSVPKPSANSLHPFAGHWHGTATDRCATGGARGPLARSDPDGRHRSPAFRPDEWNGKMVFDGGMVDKAPMPEPGEGRTLVLPTKRFQALPEDEDGRITFVQPESDILPGRKLDFTDPDLVSEAWNQGRDDGRR</sequence>
<dbReference type="GO" id="GO:0006629">
    <property type="term" value="P:lipid metabolic process"/>
    <property type="evidence" value="ECO:0007669"/>
    <property type="project" value="UniProtKB-KW"/>
</dbReference>
<dbReference type="OrthoDB" id="7401351at2"/>
<dbReference type="EMBL" id="FNPX01000002">
    <property type="protein sequence ID" value="SDY67697.1"/>
    <property type="molecule type" value="Genomic_DNA"/>
</dbReference>
<feature type="region of interest" description="Disordered" evidence="2">
    <location>
        <begin position="170"/>
        <end position="195"/>
    </location>
</feature>
<feature type="domain" description="PNPLA" evidence="3">
    <location>
        <begin position="12"/>
        <end position="83"/>
    </location>
</feature>
<reference evidence="5" key="1">
    <citation type="submission" date="2016-10" db="EMBL/GenBank/DDBJ databases">
        <authorList>
            <person name="Varghese N."/>
            <person name="Submissions S."/>
        </authorList>
    </citation>
    <scope>NUCLEOTIDE SEQUENCE [LARGE SCALE GENOMIC DNA]</scope>
    <source>
        <strain evidence="5">DSM 100420</strain>
    </source>
</reference>
<name>A0A1H3LT19_9RHOB</name>
<dbReference type="Gene3D" id="3.40.1090.10">
    <property type="entry name" value="Cytosolic phospholipase A2 catalytic domain"/>
    <property type="match status" value="1"/>
</dbReference>
<dbReference type="Proteomes" id="UP000198914">
    <property type="component" value="Unassembled WGS sequence"/>
</dbReference>
<evidence type="ECO:0000256" key="2">
    <source>
        <dbReference type="SAM" id="MobiDB-lite"/>
    </source>
</evidence>
<accession>A0A1H3LT19</accession>
<protein>
    <submittedName>
        <fullName evidence="4">Patatin-like phospholipase</fullName>
    </submittedName>
</protein>
<dbReference type="InterPro" id="IPR002641">
    <property type="entry name" value="PNPLA_dom"/>
</dbReference>
<keyword evidence="5" id="KW-1185">Reference proteome</keyword>
<proteinExistence type="predicted"/>
<dbReference type="InterPro" id="IPR016035">
    <property type="entry name" value="Acyl_Trfase/lysoPLipase"/>
</dbReference>
<evidence type="ECO:0000259" key="3">
    <source>
        <dbReference type="Pfam" id="PF01734"/>
    </source>
</evidence>
<keyword evidence="1" id="KW-0443">Lipid metabolism</keyword>
<dbReference type="SUPFAM" id="SSF52151">
    <property type="entry name" value="FabD/lysophospholipase-like"/>
    <property type="match status" value="1"/>
</dbReference>
<gene>
    <name evidence="4" type="ORF">SAMN05444004_102308</name>
</gene>